<sequence>MITQTKRDQPTRYFRLNPTVSLGELEDAVVAVYGPSVIKIDGDNVLPFVASLVHALRNVDQVTLADLSQQTGSPAEDLLPVLEMLVQAKMLVTSTEPMNVQGVLASLRTGEQIDQSEIDSRIQSDWVQVCASPTNKLAELITDLLRKQGLSVRTIEGDEPGQPSALRLVIGSTHLDGLLTTSNSFALEAGTPWLPVVPYDGDTAWVGPFVVPHQSACLTCFNTRRSANFSDDVMRPLLPTIQPLEPVVSHTVVTPIDIIQAGIVTNFAFEYITLRDYAPSCMPGGLTTVTVNDRGVSMDTRRVYRVPRCRDCSPVADTGFPQVWFHQDEVQP</sequence>
<dbReference type="Proteomes" id="UP001224674">
    <property type="component" value="Chromosome"/>
</dbReference>
<evidence type="ECO:0000313" key="2">
    <source>
        <dbReference type="Proteomes" id="UP001224674"/>
    </source>
</evidence>
<dbReference type="InterPro" id="IPR022291">
    <property type="entry name" value="Bacteriocin_synth_cyclodeHase"/>
</dbReference>
<dbReference type="EMBL" id="CP122566">
    <property type="protein sequence ID" value="WGH92662.1"/>
    <property type="molecule type" value="Genomic_DNA"/>
</dbReference>
<organism evidence="1 2">
    <name type="scientific">Auritidibacter ignavus</name>
    <dbReference type="NCBI Taxonomy" id="678932"/>
    <lineage>
        <taxon>Bacteria</taxon>
        <taxon>Bacillati</taxon>
        <taxon>Actinomycetota</taxon>
        <taxon>Actinomycetes</taxon>
        <taxon>Micrococcales</taxon>
        <taxon>Micrococcaceae</taxon>
        <taxon>Auritidibacter</taxon>
    </lineage>
</organism>
<evidence type="ECO:0000313" key="1">
    <source>
        <dbReference type="EMBL" id="WGH92662.1"/>
    </source>
</evidence>
<gene>
    <name evidence="1" type="ORF">QDX21_10200</name>
</gene>
<dbReference type="AlphaFoldDB" id="A0AAJ6AH57"/>
<dbReference type="InterPro" id="IPR036317">
    <property type="entry name" value="Cullin_homology_sf"/>
</dbReference>
<keyword evidence="2" id="KW-1185">Reference proteome</keyword>
<proteinExistence type="predicted"/>
<dbReference type="NCBIfam" id="TIGR03882">
    <property type="entry name" value="cyclo_dehyd_2"/>
    <property type="match status" value="1"/>
</dbReference>
<dbReference type="Gene3D" id="3.40.50.720">
    <property type="entry name" value="NAD(P)-binding Rossmann-like Domain"/>
    <property type="match status" value="1"/>
</dbReference>
<reference evidence="1 2" key="1">
    <citation type="submission" date="2023-03" db="EMBL/GenBank/DDBJ databases">
        <title>Complete genome sequences of several Auritidibacter ignavus strains isolated from ear infections.</title>
        <authorList>
            <person name="Baehr T."/>
            <person name="Baumhoegger A.M."/>
        </authorList>
    </citation>
    <scope>NUCLEOTIDE SEQUENCE [LARGE SCALE GENOMIC DNA]</scope>
    <source>
        <strain evidence="1 2">BABAE-6</strain>
    </source>
</reference>
<dbReference type="SUPFAM" id="SSF75632">
    <property type="entry name" value="Cullin homology domain"/>
    <property type="match status" value="1"/>
</dbReference>
<name>A0AAJ6AH57_9MICC</name>
<dbReference type="RefSeq" id="WP_110099039.1">
    <property type="nucleotide sequence ID" value="NZ_CP122562.1"/>
</dbReference>
<protein>
    <submittedName>
        <fullName evidence="1">TOMM leader peptide-binding protein</fullName>
    </submittedName>
</protein>
<accession>A0AAJ6AH57</accession>